<dbReference type="Pfam" id="PF12695">
    <property type="entry name" value="Abhydrolase_5"/>
    <property type="match status" value="1"/>
</dbReference>
<feature type="transmembrane region" description="Helical" evidence="1">
    <location>
        <begin position="7"/>
        <end position="28"/>
    </location>
</feature>
<protein>
    <submittedName>
        <fullName evidence="3">Alpha/beta hydrolase</fullName>
    </submittedName>
</protein>
<dbReference type="GO" id="GO:0016787">
    <property type="term" value="F:hydrolase activity"/>
    <property type="evidence" value="ECO:0007669"/>
    <property type="project" value="UniProtKB-KW"/>
</dbReference>
<dbReference type="EMBL" id="JACSQZ010000016">
    <property type="protein sequence ID" value="MBD7914794.1"/>
    <property type="molecule type" value="Genomic_DNA"/>
</dbReference>
<dbReference type="InterPro" id="IPR029058">
    <property type="entry name" value="AB_hydrolase_fold"/>
</dbReference>
<evidence type="ECO:0000256" key="1">
    <source>
        <dbReference type="SAM" id="Phobius"/>
    </source>
</evidence>
<keyword evidence="1" id="KW-0812">Transmembrane</keyword>
<keyword evidence="1" id="KW-0472">Membrane</keyword>
<accession>A0ABR8Q2Z0</accession>
<keyword evidence="3" id="KW-0378">Hydrolase</keyword>
<evidence type="ECO:0000259" key="2">
    <source>
        <dbReference type="Pfam" id="PF12695"/>
    </source>
</evidence>
<dbReference type="RefSeq" id="WP_191749556.1">
    <property type="nucleotide sequence ID" value="NZ_JACSQZ010000016.1"/>
</dbReference>
<evidence type="ECO:0000313" key="4">
    <source>
        <dbReference type="Proteomes" id="UP000640335"/>
    </source>
</evidence>
<dbReference type="SUPFAM" id="SSF53474">
    <property type="entry name" value="alpha/beta-Hydrolases"/>
    <property type="match status" value="1"/>
</dbReference>
<dbReference type="Proteomes" id="UP000640335">
    <property type="component" value="Unassembled WGS sequence"/>
</dbReference>
<keyword evidence="4" id="KW-1185">Reference proteome</keyword>
<dbReference type="InterPro" id="IPR029059">
    <property type="entry name" value="AB_hydrolase_5"/>
</dbReference>
<proteinExistence type="predicted"/>
<feature type="domain" description="Alpha/beta hydrolase fold-5" evidence="2">
    <location>
        <begin position="68"/>
        <end position="233"/>
    </location>
</feature>
<keyword evidence="1" id="KW-1133">Transmembrane helix</keyword>
<organism evidence="3 4">
    <name type="scientific">Clostridium gallinarum</name>
    <dbReference type="NCBI Taxonomy" id="2762246"/>
    <lineage>
        <taxon>Bacteria</taxon>
        <taxon>Bacillati</taxon>
        <taxon>Bacillota</taxon>
        <taxon>Clostridia</taxon>
        <taxon>Eubacteriales</taxon>
        <taxon>Clostridiaceae</taxon>
        <taxon>Clostridium</taxon>
    </lineage>
</organism>
<name>A0ABR8Q2Z0_9CLOT</name>
<evidence type="ECO:0000313" key="3">
    <source>
        <dbReference type="EMBL" id="MBD7914794.1"/>
    </source>
</evidence>
<sequence length="244" mass="27223">MKKKKIFKYSILTIVILLVVSLSGILIWTNNTYKPSEELLELVQESDYIKEGDFYVFEPKDKSNGKGIVMYPGALVEPLSYGYIANELSKQGYLVAIPDVNLNLSITENNKAEEFISNYSNKIQDWYVGGHSMGGVSATYFAEENQDIIDGVILLGSYPSKSTDLSDNDQIVLSIYAENDGLTTLDDVEESKKNLPNDAIFAEIKGGNHAQFGMYGEQKGDNKAEISAKDQQDEIIKLIETYIK</sequence>
<gene>
    <name evidence="3" type="ORF">H9660_06510</name>
</gene>
<reference evidence="3 4" key="1">
    <citation type="submission" date="2020-08" db="EMBL/GenBank/DDBJ databases">
        <title>A Genomic Blueprint of the Chicken Gut Microbiome.</title>
        <authorList>
            <person name="Gilroy R."/>
            <person name="Ravi A."/>
            <person name="Getino M."/>
            <person name="Pursley I."/>
            <person name="Horton D.L."/>
            <person name="Alikhan N.-F."/>
            <person name="Baker D."/>
            <person name="Gharbi K."/>
            <person name="Hall N."/>
            <person name="Watson M."/>
            <person name="Adriaenssens E.M."/>
            <person name="Foster-Nyarko E."/>
            <person name="Jarju S."/>
            <person name="Secka A."/>
            <person name="Antonio M."/>
            <person name="Oren A."/>
            <person name="Chaudhuri R."/>
            <person name="La Ragione R.M."/>
            <person name="Hildebrand F."/>
            <person name="Pallen M.J."/>
        </authorList>
    </citation>
    <scope>NUCLEOTIDE SEQUENCE [LARGE SCALE GENOMIC DNA]</scope>
    <source>
        <strain evidence="3 4">Sa3CUN1</strain>
    </source>
</reference>
<comment type="caution">
    <text evidence="3">The sequence shown here is derived from an EMBL/GenBank/DDBJ whole genome shotgun (WGS) entry which is preliminary data.</text>
</comment>
<dbReference type="Gene3D" id="3.40.50.1820">
    <property type="entry name" value="alpha/beta hydrolase"/>
    <property type="match status" value="1"/>
</dbReference>